<feature type="domain" description="BAG" evidence="8">
    <location>
        <begin position="799"/>
        <end position="864"/>
    </location>
</feature>
<dbReference type="Gene3D" id="3.10.20.90">
    <property type="entry name" value="Phosphatidylinositol 3-kinase Catalytic Subunit, Chain A, domain 1"/>
    <property type="match status" value="2"/>
</dbReference>
<feature type="region of interest" description="Disordered" evidence="6">
    <location>
        <begin position="243"/>
        <end position="300"/>
    </location>
</feature>
<keyword evidence="3 5" id="KW-0689">Ribosomal protein</keyword>
<feature type="domain" description="Ubiquitin-like" evidence="7">
    <location>
        <begin position="169"/>
        <end position="221"/>
    </location>
</feature>
<dbReference type="AlphaFoldDB" id="A0A0G4L5L9"/>
<dbReference type="Gene3D" id="1.20.58.120">
    <property type="entry name" value="BAG domain"/>
    <property type="match status" value="2"/>
</dbReference>
<dbReference type="InterPro" id="IPR000626">
    <property type="entry name" value="Ubiquitin-like_dom"/>
</dbReference>
<evidence type="ECO:0000259" key="8">
    <source>
        <dbReference type="PROSITE" id="PS51035"/>
    </source>
</evidence>
<dbReference type="STRING" id="100787.A0A0G4L5L9"/>
<evidence type="ECO:0000256" key="1">
    <source>
        <dbReference type="ARBA" id="ARBA00004021"/>
    </source>
</evidence>
<dbReference type="GO" id="GO:0003735">
    <property type="term" value="F:structural constituent of ribosome"/>
    <property type="evidence" value="ECO:0007669"/>
    <property type="project" value="InterPro"/>
</dbReference>
<dbReference type="EMBL" id="CVQH01008113">
    <property type="protein sequence ID" value="CRK17050.1"/>
    <property type="molecule type" value="Genomic_DNA"/>
</dbReference>
<dbReference type="HAMAP" id="MF_01366">
    <property type="entry name" value="Ribosomal_uL13"/>
    <property type="match status" value="1"/>
</dbReference>
<dbReference type="FunFam" id="3.90.1180.10:FF:000002">
    <property type="entry name" value="60S ribosomal protein L16"/>
    <property type="match status" value="1"/>
</dbReference>
<dbReference type="InterPro" id="IPR036533">
    <property type="entry name" value="BAG_dom_sf"/>
</dbReference>
<dbReference type="GO" id="GO:0006412">
    <property type="term" value="P:translation"/>
    <property type="evidence" value="ECO:0007669"/>
    <property type="project" value="InterPro"/>
</dbReference>
<dbReference type="InterPro" id="IPR029071">
    <property type="entry name" value="Ubiquitin-like_domsf"/>
</dbReference>
<name>A0A0G4L5L9_VERLO</name>
<dbReference type="GO" id="GO:0017148">
    <property type="term" value="P:negative regulation of translation"/>
    <property type="evidence" value="ECO:0007669"/>
    <property type="project" value="TreeGrafter"/>
</dbReference>
<dbReference type="FunFam" id="6.10.250.3250:FF:000001">
    <property type="entry name" value="60S ribosomal protein L13a"/>
    <property type="match status" value="1"/>
</dbReference>
<evidence type="ECO:0000256" key="6">
    <source>
        <dbReference type="SAM" id="MobiDB-lite"/>
    </source>
</evidence>
<dbReference type="InterPro" id="IPR003103">
    <property type="entry name" value="BAG_domain"/>
</dbReference>
<organism evidence="9 10">
    <name type="scientific">Verticillium longisporum</name>
    <name type="common">Verticillium dahliae var. longisporum</name>
    <dbReference type="NCBI Taxonomy" id="100787"/>
    <lineage>
        <taxon>Eukaryota</taxon>
        <taxon>Fungi</taxon>
        <taxon>Dikarya</taxon>
        <taxon>Ascomycota</taxon>
        <taxon>Pezizomycotina</taxon>
        <taxon>Sordariomycetes</taxon>
        <taxon>Hypocreomycetidae</taxon>
        <taxon>Glomerellales</taxon>
        <taxon>Plectosphaerellaceae</taxon>
        <taxon>Verticillium</taxon>
    </lineage>
</organism>
<evidence type="ECO:0000256" key="2">
    <source>
        <dbReference type="ARBA" id="ARBA00006227"/>
    </source>
</evidence>
<feature type="compositionally biased region" description="Low complexity" evidence="6">
    <location>
        <begin position="770"/>
        <end position="781"/>
    </location>
</feature>
<dbReference type="Gene3D" id="3.90.1180.10">
    <property type="entry name" value="Ribosomal protein L13"/>
    <property type="match status" value="2"/>
</dbReference>
<dbReference type="Pfam" id="PF02179">
    <property type="entry name" value="BAG"/>
    <property type="match status" value="2"/>
</dbReference>
<dbReference type="PROSITE" id="PS51035">
    <property type="entry name" value="BAG"/>
    <property type="match status" value="2"/>
</dbReference>
<dbReference type="SUPFAM" id="SSF52161">
    <property type="entry name" value="Ribosomal protein L13"/>
    <property type="match status" value="2"/>
</dbReference>
<dbReference type="Proteomes" id="UP000044602">
    <property type="component" value="Unassembled WGS sequence"/>
</dbReference>
<dbReference type="SUPFAM" id="SSF63491">
    <property type="entry name" value="BAG domain"/>
    <property type="match status" value="2"/>
</dbReference>
<feature type="compositionally biased region" description="Basic residues" evidence="6">
    <location>
        <begin position="731"/>
        <end position="742"/>
    </location>
</feature>
<feature type="region of interest" description="Disordered" evidence="6">
    <location>
        <begin position="718"/>
        <end position="781"/>
    </location>
</feature>
<dbReference type="CDD" id="cd00392">
    <property type="entry name" value="Ribosomal_L13"/>
    <property type="match status" value="2"/>
</dbReference>
<dbReference type="GO" id="GO:0022625">
    <property type="term" value="C:cytosolic large ribosomal subunit"/>
    <property type="evidence" value="ECO:0007669"/>
    <property type="project" value="TreeGrafter"/>
</dbReference>
<dbReference type="PROSITE" id="PS00783">
    <property type="entry name" value="RIBOSOMAL_L13"/>
    <property type="match status" value="1"/>
</dbReference>
<dbReference type="NCBIfam" id="TIGR01077">
    <property type="entry name" value="L13_A_E"/>
    <property type="match status" value="1"/>
</dbReference>
<feature type="non-terminal residue" evidence="9">
    <location>
        <position position="1"/>
    </location>
</feature>
<dbReference type="InterPro" id="IPR005755">
    <property type="entry name" value="Ribosomal_uL13_euk/arc"/>
</dbReference>
<evidence type="ECO:0008006" key="11">
    <source>
        <dbReference type="Google" id="ProtNLM"/>
    </source>
</evidence>
<accession>A0A0G4L5L9</accession>
<dbReference type="SUPFAM" id="SSF54236">
    <property type="entry name" value="Ubiquitin-like"/>
    <property type="match status" value="2"/>
</dbReference>
<dbReference type="InterPro" id="IPR023563">
    <property type="entry name" value="Ribosomal_uL13_CS"/>
</dbReference>
<feature type="domain" description="Ubiquitin-like" evidence="7">
    <location>
        <begin position="644"/>
        <end position="696"/>
    </location>
</feature>
<evidence type="ECO:0000313" key="9">
    <source>
        <dbReference type="EMBL" id="CRK17050.1"/>
    </source>
</evidence>
<dbReference type="InterPro" id="IPR036899">
    <property type="entry name" value="Ribosomal_uL13_sf"/>
</dbReference>
<dbReference type="PROSITE" id="PS50053">
    <property type="entry name" value="UBIQUITIN_2"/>
    <property type="match status" value="2"/>
</dbReference>
<evidence type="ECO:0000259" key="7">
    <source>
        <dbReference type="PROSITE" id="PS50053"/>
    </source>
</evidence>
<evidence type="ECO:0000313" key="10">
    <source>
        <dbReference type="Proteomes" id="UP000044602"/>
    </source>
</evidence>
<reference evidence="9 10" key="1">
    <citation type="submission" date="2015-05" db="EMBL/GenBank/DDBJ databases">
        <authorList>
            <person name="Wang D.B."/>
            <person name="Wang M."/>
        </authorList>
    </citation>
    <scope>NUCLEOTIDE SEQUENCE [LARGE SCALE GENOMIC DNA]</scope>
    <source>
        <strain evidence="9">VL1</strain>
    </source>
</reference>
<evidence type="ECO:0000256" key="3">
    <source>
        <dbReference type="ARBA" id="ARBA00022980"/>
    </source>
</evidence>
<dbReference type="SMART" id="SM00264">
    <property type="entry name" value="BAG"/>
    <property type="match status" value="2"/>
</dbReference>
<dbReference type="InterPro" id="IPR005822">
    <property type="entry name" value="Ribosomal_uL13"/>
</dbReference>
<evidence type="ECO:0000256" key="5">
    <source>
        <dbReference type="RuleBase" id="RU003877"/>
    </source>
</evidence>
<keyword evidence="10" id="KW-1185">Reference proteome</keyword>
<proteinExistence type="inferred from homology"/>
<feature type="domain" description="BAG" evidence="8">
    <location>
        <begin position="322"/>
        <end position="387"/>
    </location>
</feature>
<dbReference type="PANTHER" id="PTHR11545:SF3">
    <property type="entry name" value="LARGE RIBOSOMAL SUBUNIT PROTEIN UL13"/>
    <property type="match status" value="1"/>
</dbReference>
<gene>
    <name evidence="9" type="ORF">BN1708_011929</name>
</gene>
<dbReference type="PANTHER" id="PTHR11545">
    <property type="entry name" value="RIBOSOMAL PROTEIN L13"/>
    <property type="match status" value="1"/>
</dbReference>
<protein>
    <recommendedName>
        <fullName evidence="11">BAG domain-containing protein</fullName>
    </recommendedName>
</protein>
<sequence length="1106" mass="121774">PHHLAKVASDLPLLASSGALSSITALLPTSAQVYLDKSLTRLAETITISSGFVAEKLGVDPHIVLYTTIGCILLAVPFSMSRYGWPTNRESLSPYGSSLGGVPNITDDDFSYITSEDLHEPAGGSRYQPRTHNAVPPAPEDDILLFKNKGVTYPVHFPAYTIGDGKLRVCDIRDRIAVELDLSDRRARRAKILYKGRQLKEPAAPVRDYGVKNNSEVMVVLPDIAPGEESGSTSDEEMVVVADDRGSAGGTGDDKKRRKKKSKKSKKSKTEGSPRDSASTFSLPGHDSDTPSSPRPAAATGPIAALNELDNHFMTTLYPLCQDFMANTPTDPKKLEDEHRKISETVMMQVILKLDAVETNGDPDARARRKVLVQKVQNVLKDLDTRLKNPKVKAGRNSASLAANPKQGSTITALLWSMEYFDSTKSPRGIIAPEVVIDGKGHLLGRLASIVAKQLLNGQKIVVVRAEALNISGEFFRAKLKYHAYLRKMTRYNPTRGGPFHFRAPSRVYLDKSLTRLAETITISSGFVAEKLGVDPHIVLYTTIGCILLAVPFSMSRYGWPINRESLSPYGSSLGGVPNITDDDFSYITSEDLHEPAGGSRYQPRTHNAVPPAPEDDILLFKNKGVTYPVHFPAYTIGDGKLRVCDIRDRIAVELDLSDRRARRAKILYKGRQLKEPAAPVRDYGVKNNSEVMVVLPDIAPGEESGSTSDEEMVVVADDRGSAGGVGDDKKRRKKKSKKSKKSKTEGSPRDSASTFSLPGRDSDTPSSPRPATATGPGPIAALNELDNHFMTTLYPLCQDFMANTPTDPKKLEDEHRKISETVMMQVILKLDAVETNGDPDARARRKELVQKVQNVLKDLDTRLKNPKVKASRNSASLAANPKQGSTITALLWSMEYFDSTKSPRGIIAPEVVIDGKGHLLGRLASIVAKQLLNGQKIVVVRAEALNISGEFFRAKLKYHAYLRKMTRYNPTRGGPFHFRAPSRVFFKAVRGMIPHKTARGAAALERLKVFEGVPPPYDKQKKMVVPQALRVLRLQPGRKYCTVGRLSHEVGWKYQDVVARLEERRKAKGAAYYERKKVAQRQLADSKKSAKVDDKTTKALEAFGY</sequence>
<dbReference type="GO" id="GO:0003729">
    <property type="term" value="F:mRNA binding"/>
    <property type="evidence" value="ECO:0007669"/>
    <property type="project" value="TreeGrafter"/>
</dbReference>
<dbReference type="Gene3D" id="6.10.250.3250">
    <property type="match status" value="1"/>
</dbReference>
<feature type="compositionally biased region" description="Basic residues" evidence="6">
    <location>
        <begin position="256"/>
        <end position="267"/>
    </location>
</feature>
<comment type="similarity">
    <text evidence="2 5">Belongs to the universal ribosomal protein uL13 family.</text>
</comment>
<dbReference type="Pfam" id="PF00572">
    <property type="entry name" value="Ribosomal_L13"/>
    <property type="match status" value="2"/>
</dbReference>
<dbReference type="GO" id="GO:0051087">
    <property type="term" value="F:protein-folding chaperone binding"/>
    <property type="evidence" value="ECO:0007669"/>
    <property type="project" value="InterPro"/>
</dbReference>
<evidence type="ECO:0000256" key="4">
    <source>
        <dbReference type="ARBA" id="ARBA00023274"/>
    </source>
</evidence>
<keyword evidence="4 5" id="KW-0687">Ribonucleoprotein</keyword>
<comment type="function">
    <text evidence="1">Component of the ribosome, a large ribonucleoprotein complex responsible for the synthesis of proteins in the cell. The small ribosomal subunit (SSU) binds messenger RNAs (mRNAs) and translates the encoded message by selecting cognate aminoacyl-transfer RNA (tRNA) molecules. The large subunit (LSU) contains the ribosomal catalytic site termed the peptidyl transferase center (PTC), which catalyzes the formation of peptide bonds, thereby polymerizing the amino acids delivered by tRNAs into a polypeptide chain. The nascent polypeptides leave the ribosome through a tunnel in the LSU and interact with protein factors that function in enzymatic processing, targeting, and the membrane insertion of nascent chains at the exit of the ribosomal tunnel.</text>
</comment>